<accession>A0A6J6ETG2</accession>
<protein>
    <submittedName>
        <fullName evidence="1">Unannotated protein</fullName>
    </submittedName>
</protein>
<organism evidence="1">
    <name type="scientific">freshwater metagenome</name>
    <dbReference type="NCBI Taxonomy" id="449393"/>
    <lineage>
        <taxon>unclassified sequences</taxon>
        <taxon>metagenomes</taxon>
        <taxon>ecological metagenomes</taxon>
    </lineage>
</organism>
<proteinExistence type="predicted"/>
<gene>
    <name evidence="1" type="ORF">UFOPK1722_00906</name>
</gene>
<dbReference type="AlphaFoldDB" id="A0A6J6ETG2"/>
<evidence type="ECO:0000313" key="1">
    <source>
        <dbReference type="EMBL" id="CAB4579267.1"/>
    </source>
</evidence>
<dbReference type="EMBL" id="CAEZTS010000068">
    <property type="protein sequence ID" value="CAB4579267.1"/>
    <property type="molecule type" value="Genomic_DNA"/>
</dbReference>
<sequence length="38" mass="4167">MGGVSTTTRSKRSSLANSYSFSAAMYSWLPDSRLAMFT</sequence>
<name>A0A6J6ETG2_9ZZZZ</name>
<reference evidence="1" key="1">
    <citation type="submission" date="2020-05" db="EMBL/GenBank/DDBJ databases">
        <authorList>
            <person name="Chiriac C."/>
            <person name="Salcher M."/>
            <person name="Ghai R."/>
            <person name="Kavagutti S V."/>
        </authorList>
    </citation>
    <scope>NUCLEOTIDE SEQUENCE</scope>
</reference>